<sequence>MEDPSDRPDFPSSSIEKWHISCRAWRGLKQGKISAWLEQEKLQFLQLDKRHQAAWAFIEFSSSDQQKEFAEKLKTLYFKGEVIQIHPAYPPRRSPCSDIMSPNISSSSSSQDHTSSLPSSTTSMLSSSLSHHPASQSLQSSLLTSASSAVAGACQTSSSSPHRHLLLSPLPSSSSSHSSASDSSVFASTTAKTATVSSSPLSPFLFHCLSPLLSKSHVSSSSSSSSSVSSPSLHSSSSCSSVASSLLPPSDPEVFLPRQLAEDVDTSSRSGLANHHVSHGVCTLKQEEEDEEHEEEEEGQSEEKSAGTRKSTKRRRQISLESQSGLKDPEGEADDKKTKGETSRAKKHASSSSSSLMVNLSSSSPHPLESTHVNSIPEKEEEEKSFSHGQNPSSSSSVPPPLHEDPQHKARETPCLLQGQPTAPLSPSLPSSSSVSSYLGCRNLPSPSFSSSSSSSTSTPLPPARATPTAVVAGKAGGGGGKGSEGVGVVGVGVGQKRGGRGARPLPSLFELLKGGGSKAGKARARGKGKSGDETEENAGNEEDEEDHPDSHGMKVENNGRDAVEGVVKRTTPLIWYAKKERVRFLLSRSTGNEEKIHEDMHKATDERCI</sequence>
<feature type="region of interest" description="Disordered" evidence="1">
    <location>
        <begin position="219"/>
        <end position="248"/>
    </location>
</feature>
<dbReference type="GO" id="GO:0008168">
    <property type="term" value="F:methyltransferase activity"/>
    <property type="evidence" value="ECO:0007669"/>
    <property type="project" value="UniProtKB-KW"/>
</dbReference>
<keyword evidence="2" id="KW-0808">Transferase</keyword>
<feature type="region of interest" description="Disordered" evidence="1">
    <location>
        <begin position="89"/>
        <end position="131"/>
    </location>
</feature>
<organism evidence="2 3">
    <name type="scientific">Cystoisospora suis</name>
    <dbReference type="NCBI Taxonomy" id="483139"/>
    <lineage>
        <taxon>Eukaryota</taxon>
        <taxon>Sar</taxon>
        <taxon>Alveolata</taxon>
        <taxon>Apicomplexa</taxon>
        <taxon>Conoidasida</taxon>
        <taxon>Coccidia</taxon>
        <taxon>Eucoccidiorida</taxon>
        <taxon>Eimeriorina</taxon>
        <taxon>Sarcocystidae</taxon>
        <taxon>Cystoisospora</taxon>
    </lineage>
</organism>
<dbReference type="AlphaFoldDB" id="A0A2C6L693"/>
<dbReference type="RefSeq" id="XP_067924719.1">
    <property type="nucleotide sequence ID" value="XM_068063305.1"/>
</dbReference>
<dbReference type="VEuPathDB" id="ToxoDB:CSUI_003107"/>
<dbReference type="GO" id="GO:0032259">
    <property type="term" value="P:methylation"/>
    <property type="evidence" value="ECO:0007669"/>
    <property type="project" value="UniProtKB-KW"/>
</dbReference>
<feature type="region of interest" description="Disordered" evidence="1">
    <location>
        <begin position="284"/>
        <end position="564"/>
    </location>
</feature>
<feature type="compositionally biased region" description="Low complexity" evidence="1">
    <location>
        <begin position="350"/>
        <end position="364"/>
    </location>
</feature>
<proteinExistence type="predicted"/>
<comment type="caution">
    <text evidence="2">The sequence shown here is derived from an EMBL/GenBank/DDBJ whole genome shotgun (WGS) entry which is preliminary data.</text>
</comment>
<gene>
    <name evidence="2" type="ORF">CSUI_003107</name>
</gene>
<keyword evidence="3" id="KW-1185">Reference proteome</keyword>
<accession>A0A2C6L693</accession>
<feature type="compositionally biased region" description="Basic and acidic residues" evidence="1">
    <location>
        <begin position="402"/>
        <end position="412"/>
    </location>
</feature>
<name>A0A2C6L693_9APIC</name>
<evidence type="ECO:0000256" key="1">
    <source>
        <dbReference type="SAM" id="MobiDB-lite"/>
    </source>
</evidence>
<feature type="compositionally biased region" description="Low complexity" evidence="1">
    <location>
        <begin position="97"/>
        <end position="131"/>
    </location>
</feature>
<dbReference type="Proteomes" id="UP000221165">
    <property type="component" value="Unassembled WGS sequence"/>
</dbReference>
<dbReference type="GeneID" id="94426516"/>
<protein>
    <submittedName>
        <fullName evidence="2">Trna (Uracil-5-)-methyltransferase</fullName>
    </submittedName>
</protein>
<evidence type="ECO:0000313" key="2">
    <source>
        <dbReference type="EMBL" id="PHJ23042.1"/>
    </source>
</evidence>
<evidence type="ECO:0000313" key="3">
    <source>
        <dbReference type="Proteomes" id="UP000221165"/>
    </source>
</evidence>
<reference evidence="2 3" key="1">
    <citation type="journal article" date="2017" name="Int. J. Parasitol.">
        <title>The genome of the protozoan parasite Cystoisospora suis and a reverse vaccinology approach to identify vaccine candidates.</title>
        <authorList>
            <person name="Palmieri N."/>
            <person name="Shrestha A."/>
            <person name="Ruttkowski B."/>
            <person name="Beck T."/>
            <person name="Vogl C."/>
            <person name="Tomley F."/>
            <person name="Blake D.P."/>
            <person name="Joachim A."/>
        </authorList>
    </citation>
    <scope>NUCLEOTIDE SEQUENCE [LARGE SCALE GENOMIC DNA]</scope>
    <source>
        <strain evidence="2 3">Wien I</strain>
    </source>
</reference>
<feature type="compositionally biased region" description="Acidic residues" evidence="1">
    <location>
        <begin position="534"/>
        <end position="548"/>
    </location>
</feature>
<feature type="compositionally biased region" description="Basic and acidic residues" evidence="1">
    <location>
        <begin position="549"/>
        <end position="564"/>
    </location>
</feature>
<keyword evidence="2" id="KW-0489">Methyltransferase</keyword>
<feature type="compositionally biased region" description="Basic and acidic residues" evidence="1">
    <location>
        <begin position="327"/>
        <end position="344"/>
    </location>
</feature>
<dbReference type="EMBL" id="MIGC01001334">
    <property type="protein sequence ID" value="PHJ23042.1"/>
    <property type="molecule type" value="Genomic_DNA"/>
</dbReference>
<feature type="compositionally biased region" description="Low complexity" evidence="1">
    <location>
        <begin position="425"/>
        <end position="459"/>
    </location>
</feature>
<feature type="compositionally biased region" description="Gly residues" evidence="1">
    <location>
        <begin position="475"/>
        <end position="497"/>
    </location>
</feature>
<feature type="compositionally biased region" description="Acidic residues" evidence="1">
    <location>
        <begin position="287"/>
        <end position="300"/>
    </location>
</feature>
<feature type="compositionally biased region" description="Low complexity" evidence="1">
    <location>
        <begin position="166"/>
        <end position="182"/>
    </location>
</feature>
<feature type="region of interest" description="Disordered" evidence="1">
    <location>
        <begin position="154"/>
        <end position="182"/>
    </location>
</feature>